<dbReference type="InterPro" id="IPR016024">
    <property type="entry name" value="ARM-type_fold"/>
</dbReference>
<dbReference type="Gene3D" id="1.25.10.10">
    <property type="entry name" value="Leucine-rich Repeat Variant"/>
    <property type="match status" value="1"/>
</dbReference>
<keyword evidence="3" id="KW-0677">Repeat</keyword>
<keyword evidence="4" id="KW-0833">Ubl conjugation pathway</keyword>
<keyword evidence="9" id="KW-1185">Reference proteome</keyword>
<dbReference type="InterPro" id="IPR013932">
    <property type="entry name" value="TATA-bd_TIP120"/>
</dbReference>
<dbReference type="Proteomes" id="UP001295794">
    <property type="component" value="Unassembled WGS sequence"/>
</dbReference>
<proteinExistence type="inferred from homology"/>
<dbReference type="AlphaFoldDB" id="A0AAD2H5D8"/>
<feature type="domain" description="DNA polymerase alpha subunit B OB" evidence="7">
    <location>
        <begin position="846"/>
        <end position="963"/>
    </location>
</feature>
<dbReference type="InterPro" id="IPR007185">
    <property type="entry name" value="DNA_pol_a/d/e_bsu"/>
</dbReference>
<gene>
    <name evidence="8" type="ORF">MYCIT1_LOCUS14540</name>
</gene>
<organism evidence="8 9">
    <name type="scientific">Mycena citricolor</name>
    <dbReference type="NCBI Taxonomy" id="2018698"/>
    <lineage>
        <taxon>Eukaryota</taxon>
        <taxon>Fungi</taxon>
        <taxon>Dikarya</taxon>
        <taxon>Basidiomycota</taxon>
        <taxon>Agaricomycotina</taxon>
        <taxon>Agaricomycetes</taxon>
        <taxon>Agaricomycetidae</taxon>
        <taxon>Agaricales</taxon>
        <taxon>Marasmiineae</taxon>
        <taxon>Mycenaceae</taxon>
        <taxon>Mycena</taxon>
    </lineage>
</organism>
<evidence type="ECO:0000313" key="8">
    <source>
        <dbReference type="EMBL" id="CAK5270269.1"/>
    </source>
</evidence>
<dbReference type="SUPFAM" id="SSF48371">
    <property type="entry name" value="ARM repeat"/>
    <property type="match status" value="1"/>
</dbReference>
<dbReference type="EMBL" id="CAVNYO010000163">
    <property type="protein sequence ID" value="CAK5270269.1"/>
    <property type="molecule type" value="Genomic_DNA"/>
</dbReference>
<sequence>SPAIIATSQSILSQPPSHQRPRCICRACLSWLYFFATTSPPTFATTLPTITPGLLRSPGERHPRVACLRDLPGVALALLNAVKPIKPGQDWPEAVYDQAVTRLTAHYTDTEAEATVNGKLSVDQVPSQMVPSRSSPVLRRVPSAMGDQWVNGCVDWAIGLLKRGGRAGKAEIFQSLDVLLADLRFSSGIPSGLPSILVPQIKNYLKTSDIPLLSQAFSLLALLLELAPQSTFPEVEADLLTDVYAIAHSPLVSGVTLDSMLGFFSALVQADNQIATHLVPNLVIAVEKANKTDSSANNVAKSIAQIVQSQQSIAAGTIAQYAKNIKASSKAKASTMVLSLLILGELGRFIDMSNQQEIFRDSIERFSAEQEEIRSAAAFAAGNIAIGNLQQFLPAIVNIVKTDPKKRLLALHALKEVARVSDPDASARATVVSAIRYTFADSSASYDELIAPILVDFLGLMLDQDLTVRRLALSTLNSAARTKPHLIREHLPTLLPGLYQETVIKPDLIRTVQMGPWTHKVDDGLDARKTAYETMYTLLDTCLSKLELPTFLGRVLPGLADASDEIKVICHMMLFRLSQVAPAAVAQKLEEATPELEKTMKGATVTKDTVKQDLERAAELQRSALRAVAALSKIGAGVSPRFDLFVEDLKKNAQWAMSSGNLPLKLESDTICIIATKICNKYSLSRAITPCLTPFYNPTRADYQVLAEFPDFSTEDALLKECMAVCKNYGISPEDLRFKWEAQNFRPSTTRSAISSYTLESLLTLRSTIQSERTARVPVARPTPQIVRRGTGRMLMNRAPVVKTEAVEASFAGPSRVRFEGDADTPEAKKQRAYRYMHMKLAERGDALDATIDEFAERVRDHFDISELGDPSASTSDEITVVGRIVHDDELVEDTSKLADNAVALQCSHALGYGKRVPLRFDWDLKIRGGAQGSGSASLFPGAFACLRGKNGGGGYFQVSEILLLPCPPPTDDPVKLENPFSVLIASGPYTSDQDLGFRPWRGPMLKKIQETKPDVVILLGPFIDAMHPLIQSGDSDSTPLNLFRTRFADPLRAYLDSVPGSMAVVVPSVRDLISSHAVYPQCELDAGTARNDTRIHLVSNPAWFSLDGVSFAATSEDVLFHIKKGEFSSSGRSTPVFPVPQELSEEITLDITHADGLKLRPWNEGPEHSPDVLIVPSRLRQFAKPVHGTMALNPSFVSKGTFAVLDISPSPEGRPRLDPRLEKLS</sequence>
<evidence type="ECO:0000256" key="4">
    <source>
        <dbReference type="ARBA" id="ARBA00022786"/>
    </source>
</evidence>
<dbReference type="PANTHER" id="PTHR12696">
    <property type="entry name" value="TIP120"/>
    <property type="match status" value="1"/>
</dbReference>
<dbReference type="InterPro" id="IPR039852">
    <property type="entry name" value="CAND1/CAND2"/>
</dbReference>
<dbReference type="GO" id="GO:0010265">
    <property type="term" value="P:SCF complex assembly"/>
    <property type="evidence" value="ECO:0007669"/>
    <property type="project" value="InterPro"/>
</dbReference>
<evidence type="ECO:0000256" key="2">
    <source>
        <dbReference type="ARBA" id="ARBA00022705"/>
    </source>
</evidence>
<feature type="domain" description="DNA polymerase alpha/delta/epsilon subunit B" evidence="5">
    <location>
        <begin position="983"/>
        <end position="1133"/>
    </location>
</feature>
<dbReference type="Pfam" id="PF08623">
    <property type="entry name" value="TIP120"/>
    <property type="match status" value="1"/>
</dbReference>
<dbReference type="Pfam" id="PF22062">
    <property type="entry name" value="OB_DPOA2"/>
    <property type="match status" value="1"/>
</dbReference>
<dbReference type="GO" id="GO:0006260">
    <property type="term" value="P:DNA replication"/>
    <property type="evidence" value="ECO:0007669"/>
    <property type="project" value="UniProtKB-KW"/>
</dbReference>
<accession>A0AAD2H5D8</accession>
<evidence type="ECO:0000313" key="9">
    <source>
        <dbReference type="Proteomes" id="UP001295794"/>
    </source>
</evidence>
<dbReference type="InterPro" id="IPR054300">
    <property type="entry name" value="OB_DPOA2"/>
</dbReference>
<feature type="domain" description="TATA-binding protein interacting (TIP20)" evidence="6">
    <location>
        <begin position="486"/>
        <end position="649"/>
    </location>
</feature>
<protein>
    <recommendedName>
        <fullName evidence="10">DNA polymerase alpha subunit B</fullName>
    </recommendedName>
</protein>
<keyword evidence="2" id="KW-0235">DNA replication</keyword>
<evidence type="ECO:0000256" key="1">
    <source>
        <dbReference type="ARBA" id="ARBA00007657"/>
    </source>
</evidence>
<dbReference type="GO" id="GO:0003677">
    <property type="term" value="F:DNA binding"/>
    <property type="evidence" value="ECO:0007669"/>
    <property type="project" value="InterPro"/>
</dbReference>
<dbReference type="InterPro" id="IPR011989">
    <property type="entry name" value="ARM-like"/>
</dbReference>
<evidence type="ECO:0008006" key="10">
    <source>
        <dbReference type="Google" id="ProtNLM"/>
    </source>
</evidence>
<evidence type="ECO:0000259" key="6">
    <source>
        <dbReference type="Pfam" id="PF08623"/>
    </source>
</evidence>
<evidence type="ECO:0000256" key="3">
    <source>
        <dbReference type="ARBA" id="ARBA00022737"/>
    </source>
</evidence>
<feature type="non-terminal residue" evidence="8">
    <location>
        <position position="1"/>
    </location>
</feature>
<evidence type="ECO:0000259" key="7">
    <source>
        <dbReference type="Pfam" id="PF22062"/>
    </source>
</evidence>
<dbReference type="Gene3D" id="3.60.21.60">
    <property type="match status" value="2"/>
</dbReference>
<reference evidence="8" key="1">
    <citation type="submission" date="2023-11" db="EMBL/GenBank/DDBJ databases">
        <authorList>
            <person name="De Vega J J."/>
            <person name="De Vega J J."/>
        </authorList>
    </citation>
    <scope>NUCLEOTIDE SEQUENCE</scope>
</reference>
<comment type="caution">
    <text evidence="8">The sequence shown here is derived from an EMBL/GenBank/DDBJ whole genome shotgun (WGS) entry which is preliminary data.</text>
</comment>
<comment type="similarity">
    <text evidence="1">Belongs to the CAND family.</text>
</comment>
<dbReference type="Pfam" id="PF04042">
    <property type="entry name" value="DNA_pol_E_B"/>
    <property type="match status" value="1"/>
</dbReference>
<evidence type="ECO:0000259" key="5">
    <source>
        <dbReference type="Pfam" id="PF04042"/>
    </source>
</evidence>
<name>A0AAD2H5D8_9AGAR</name>